<dbReference type="PANTHER" id="PTHR11575:SF24">
    <property type="entry name" value="5'-NUCLEOTIDASE"/>
    <property type="match status" value="1"/>
</dbReference>
<dbReference type="HOGENOM" id="CLU_094493_1_0_10"/>
<dbReference type="Pfam" id="PF02872">
    <property type="entry name" value="5_nucleotid_C"/>
    <property type="match status" value="1"/>
</dbReference>
<dbReference type="InterPro" id="IPR006179">
    <property type="entry name" value="5_nucleotidase/apyrase"/>
</dbReference>
<gene>
    <name evidence="2" type="ordered locus">RB2501_16044</name>
</gene>
<proteinExistence type="predicted"/>
<keyword evidence="3" id="KW-1185">Reference proteome</keyword>
<dbReference type="InterPro" id="IPR036907">
    <property type="entry name" value="5'-Nucleotdase_C_sf"/>
</dbReference>
<dbReference type="EMBL" id="CP001712">
    <property type="protein sequence ID" value="EAR15855.1"/>
    <property type="molecule type" value="Genomic_DNA"/>
</dbReference>
<feature type="domain" description="5'-Nucleotidase C-terminal" evidence="1">
    <location>
        <begin position="60"/>
        <end position="199"/>
    </location>
</feature>
<dbReference type="Proteomes" id="UP000009049">
    <property type="component" value="Chromosome"/>
</dbReference>
<evidence type="ECO:0000313" key="3">
    <source>
        <dbReference type="Proteomes" id="UP000009049"/>
    </source>
</evidence>
<dbReference type="PRINTS" id="PR01607">
    <property type="entry name" value="APYRASEFAMLY"/>
</dbReference>
<dbReference type="AlphaFoldDB" id="A4CLV6"/>
<dbReference type="eggNOG" id="COG0737">
    <property type="taxonomic scope" value="Bacteria"/>
</dbReference>
<keyword evidence="2" id="KW-0378">Hydrolase</keyword>
<dbReference type="GO" id="GO:0009166">
    <property type="term" value="P:nucleotide catabolic process"/>
    <property type="evidence" value="ECO:0007669"/>
    <property type="project" value="InterPro"/>
</dbReference>
<sequence>MASCRQQPVSLQQITVSQTIIDSTLSEDDSLQALIAPYKNRLEDALNAPLAYAPETLTKTDGARNTSLGNLLADLVLEQADSLRTLQGKPPVDLVILNHGAIRNIISRGPVTQRTAYEVMPFENTIYIVPMQGAAIRAMIAFLVASSMPHPFAGLDIQLGPGGSLEAVNIGGQPFDESRTYYVATSNYLVEGGDGMDFFQLGETPEDTGYKIRNAMVDYFTRVDTLRAAVDDRFVLIQSQ</sequence>
<name>A4CLV6_ROBBH</name>
<dbReference type="SUPFAM" id="SSF55816">
    <property type="entry name" value="5'-nucleotidase (syn. UDP-sugar hydrolase), C-terminal domain"/>
    <property type="match status" value="1"/>
</dbReference>
<evidence type="ECO:0000313" key="2">
    <source>
        <dbReference type="EMBL" id="EAR15855.1"/>
    </source>
</evidence>
<dbReference type="InterPro" id="IPR008334">
    <property type="entry name" value="5'-Nucleotdase_C"/>
</dbReference>
<dbReference type="KEGG" id="rbi:RB2501_16044"/>
<dbReference type="GO" id="GO:0016787">
    <property type="term" value="F:hydrolase activity"/>
    <property type="evidence" value="ECO:0007669"/>
    <property type="project" value="UniProtKB-KW"/>
</dbReference>
<dbReference type="PANTHER" id="PTHR11575">
    <property type="entry name" value="5'-NUCLEOTIDASE-RELATED"/>
    <property type="match status" value="1"/>
</dbReference>
<organism evidence="2 3">
    <name type="scientific">Robiginitalea biformata (strain ATCC BAA-864 / DSM 15991 / KCTC 12146 / HTCC2501)</name>
    <dbReference type="NCBI Taxonomy" id="313596"/>
    <lineage>
        <taxon>Bacteria</taxon>
        <taxon>Pseudomonadati</taxon>
        <taxon>Bacteroidota</taxon>
        <taxon>Flavobacteriia</taxon>
        <taxon>Flavobacteriales</taxon>
        <taxon>Flavobacteriaceae</taxon>
        <taxon>Robiginitalea</taxon>
    </lineage>
</organism>
<dbReference type="STRING" id="313596.RB2501_16044"/>
<dbReference type="Gene3D" id="3.90.780.10">
    <property type="entry name" value="5'-Nucleotidase, C-terminal domain"/>
    <property type="match status" value="1"/>
</dbReference>
<reference evidence="2 3" key="1">
    <citation type="journal article" date="2009" name="J. Bacteriol.">
        <title>Complete genome sequence of Robiginitalea biformata HTCC2501.</title>
        <authorList>
            <person name="Oh H.M."/>
            <person name="Giovannoni S.J."/>
            <person name="Lee K."/>
            <person name="Ferriera S."/>
            <person name="Johnson J."/>
            <person name="Cho J.C."/>
        </authorList>
    </citation>
    <scope>NUCLEOTIDE SEQUENCE [LARGE SCALE GENOMIC DNA]</scope>
    <source>
        <strain evidence="3">ATCC BAA-864 / HTCC2501 / KCTC 12146</strain>
    </source>
</reference>
<protein>
    <submittedName>
        <fullName evidence="2">Putative 5'nucleotidase/UDP-sugar hydrolase</fullName>
    </submittedName>
</protein>
<accession>A4CLV6</accession>
<evidence type="ECO:0000259" key="1">
    <source>
        <dbReference type="Pfam" id="PF02872"/>
    </source>
</evidence>